<keyword evidence="4" id="KW-0472">Membrane</keyword>
<name>A0A9P0TKW3_PIEBR</name>
<evidence type="ECO:0008006" key="8">
    <source>
        <dbReference type="Google" id="ProtNLM"/>
    </source>
</evidence>
<evidence type="ECO:0000256" key="3">
    <source>
        <dbReference type="ARBA" id="ARBA00022679"/>
    </source>
</evidence>
<accession>A0A9P0TKW3</accession>
<keyword evidence="7" id="KW-1185">Reference proteome</keyword>
<dbReference type="Proteomes" id="UP001152562">
    <property type="component" value="Unassembled WGS sequence"/>
</dbReference>
<reference evidence="6" key="1">
    <citation type="submission" date="2022-05" db="EMBL/GenBank/DDBJ databases">
        <authorList>
            <person name="Okamura Y."/>
        </authorList>
    </citation>
    <scope>NUCLEOTIDE SEQUENCE</scope>
</reference>
<comment type="similarity">
    <text evidence="1">Belongs to the UDP-glycosyltransferase family.</text>
</comment>
<dbReference type="PANTHER" id="PTHR48043:SF159">
    <property type="entry name" value="EG:EG0003.4 PROTEIN-RELATED"/>
    <property type="match status" value="1"/>
</dbReference>
<evidence type="ECO:0000313" key="6">
    <source>
        <dbReference type="EMBL" id="CAH4033574.1"/>
    </source>
</evidence>
<gene>
    <name evidence="6" type="ORF">PIBRA_LOCUS9847</name>
</gene>
<dbReference type="InterPro" id="IPR035595">
    <property type="entry name" value="UDP_glycos_trans_CS"/>
</dbReference>
<dbReference type="Pfam" id="PF00201">
    <property type="entry name" value="UDPGT"/>
    <property type="match status" value="3"/>
</dbReference>
<evidence type="ECO:0000313" key="7">
    <source>
        <dbReference type="Proteomes" id="UP001152562"/>
    </source>
</evidence>
<dbReference type="PANTHER" id="PTHR48043">
    <property type="entry name" value="EG:EG0003.4 PROTEIN-RELATED"/>
    <property type="match status" value="1"/>
</dbReference>
<dbReference type="FunFam" id="3.40.50.2000:FF:000021">
    <property type="entry name" value="UDP-glucuronosyltransferase"/>
    <property type="match status" value="1"/>
</dbReference>
<keyword evidence="4" id="KW-1133">Transmembrane helix</keyword>
<proteinExistence type="inferred from homology"/>
<protein>
    <recommendedName>
        <fullName evidence="8">UDP-glycosyltransferases domain-containing protein</fullName>
    </recommendedName>
</protein>
<dbReference type="InterPro" id="IPR002213">
    <property type="entry name" value="UDP_glucos_trans"/>
</dbReference>
<dbReference type="InterPro" id="IPR050271">
    <property type="entry name" value="UDP-glycosyltransferase"/>
</dbReference>
<keyword evidence="4" id="KW-0812">Transmembrane</keyword>
<keyword evidence="3" id="KW-0808">Transferase</keyword>
<dbReference type="FunFam" id="3.40.50.2000:FF:000050">
    <property type="entry name" value="UDP-glucuronosyltransferase"/>
    <property type="match status" value="2"/>
</dbReference>
<organism evidence="6 7">
    <name type="scientific">Pieris brassicae</name>
    <name type="common">White butterfly</name>
    <name type="synonym">Large white butterfly</name>
    <dbReference type="NCBI Taxonomy" id="7116"/>
    <lineage>
        <taxon>Eukaryota</taxon>
        <taxon>Metazoa</taxon>
        <taxon>Ecdysozoa</taxon>
        <taxon>Arthropoda</taxon>
        <taxon>Hexapoda</taxon>
        <taxon>Insecta</taxon>
        <taxon>Pterygota</taxon>
        <taxon>Neoptera</taxon>
        <taxon>Endopterygota</taxon>
        <taxon>Lepidoptera</taxon>
        <taxon>Glossata</taxon>
        <taxon>Ditrysia</taxon>
        <taxon>Papilionoidea</taxon>
        <taxon>Pieridae</taxon>
        <taxon>Pierinae</taxon>
        <taxon>Pieris</taxon>
    </lineage>
</organism>
<keyword evidence="2" id="KW-0328">Glycosyltransferase</keyword>
<feature type="chain" id="PRO_5040465308" description="UDP-glycosyltransferases domain-containing protein" evidence="5">
    <location>
        <begin position="19"/>
        <end position="1417"/>
    </location>
</feature>
<feature type="transmembrane region" description="Helical" evidence="4">
    <location>
        <begin position="1059"/>
        <end position="1079"/>
    </location>
</feature>
<feature type="transmembrane region" description="Helical" evidence="4">
    <location>
        <begin position="921"/>
        <end position="944"/>
    </location>
</feature>
<dbReference type="PROSITE" id="PS00375">
    <property type="entry name" value="UDPGT"/>
    <property type="match status" value="3"/>
</dbReference>
<evidence type="ECO:0000256" key="4">
    <source>
        <dbReference type="SAM" id="Phobius"/>
    </source>
</evidence>
<evidence type="ECO:0000256" key="1">
    <source>
        <dbReference type="ARBA" id="ARBA00009995"/>
    </source>
</evidence>
<dbReference type="SUPFAM" id="SSF53756">
    <property type="entry name" value="UDP-Glycosyltransferase/glycogen phosphorylase"/>
    <property type="match status" value="3"/>
</dbReference>
<feature type="signal peptide" evidence="5">
    <location>
        <begin position="1"/>
        <end position="18"/>
    </location>
</feature>
<sequence>MYMIILLTFLITAHNSNGARILGVFPAASISHQVVFRPLTQELARIGHEVTVITTDPAFNDQTRPANLTEIDVHDVSYNMWLQRIKDKRMEFGEKAGVFKVAEEMATFFGMIVEEQLKTDGVQKLINDKSKKYDLIIIEACARPAIMFSHLYKAPVIAISSFGMAFGGEDLVGAPSHPILYPNMMHQRLHNLTFWEKFYEFYKHYWIVNMWESTEQKEFNLFKKYFGGDDVPPYKELNKNVDMMFLNIHPMWNHNQPLPPNVISIWGIHKNPQKSLPQDLKEYLDSSKNGVIYISFGSNARSSMLPPEKIKILINVFSKLPYNVLWKWETDVLPGKSKNIKIAKWLPQSDLLRHPNIKLFITQGGLQSTDEAMNAGVPLIGIPMFGDQWYNVETFEYHKIGVLIELDTINEEQLTKAIGTVINDKSYKENIIRLNRLMNDQSQTALERAVWWTEYVLRHARILAIFPTPSISHQVVFRPLTQELARRGHEVIVITADPVFTKDSRPKNLTEIDVHDISYNAWRDGLDERDTGFGKKTGVFKLVKNMEDFFKEMLELQVNTEEIHALLNGDSKFDLLIIEACVRPALMYSHKFKVPVIQISSFGFMLGNDEVIGALTHPILFPIIMRQRVFNLTFWEKLYELYLHYWIIYHWHMSETREHEVLSKYFGSNVPSYKELNNNIDMLFLNIHPIWTNNQPLPPNVISIWGIHKNQEKPLPHAIQEYMDSSKNGVLYFSLGSNAQSTMLHSDTINTLIDVFSQLPYNVLWKWEKDELPGISKNIKISKWLPQTDLLRHPNLKLFITQGGLQSTDEAINSGVPLIGIPMLADQWYNVEFYEHLKIGIGLDIETITREKLLKAIETVISDKSYKENILKLRNILNDQPQSALDRAVWWTEYVLRYGGAKHFRAASANLSWFEFYEVEFMLKLLMLIFTTIVVMIITSHLVYRRLRCFIYSHKFEELARRGHQVTVLTTDPVFKNGTPANLTEIDVHDISYKLWRDNFVYKLEFGQKSTLYPQIEAAVNIIRKLTVIHLKHEKIQELMKDPTQFDILLVEAWTRQSLVYSYIFKVPVILVSSFGMMIGNDETLGIQSHPILYPLALQQRLYNLTFWEKLDEFYKNWWFKVLWYKKENEEINTFREVLGPDLPGYCELKNNVDMLFLNIHTMWIDNQPLPANVISIWGIHKKHEKPLPKDLETYLDSSKHGVIYISFGTNAPSTTLPQEFIQTLIRVFATLPYDVLWKWEADEMPGKSTNIKISKWFPQSDLLRHKNVKLFVTQGGLQSTDEAITAGVPLIGIPMLGDQWYNVEKYEKHRIGIRLDMETITEGVFSEAIKTVINDPSFKENIISLRSIMADQSVSALDRAVWWTEYVLRHGGAKHLRAAGANMSWVQYYEIEFIFKLLMIIVLVMKQKMNLGTLEN</sequence>
<dbReference type="EMBL" id="CALOZG010000031">
    <property type="protein sequence ID" value="CAH4033574.1"/>
    <property type="molecule type" value="Genomic_DNA"/>
</dbReference>
<comment type="caution">
    <text evidence="6">The sequence shown here is derived from an EMBL/GenBank/DDBJ whole genome shotgun (WGS) entry which is preliminary data.</text>
</comment>
<dbReference type="GO" id="GO:0008194">
    <property type="term" value="F:UDP-glycosyltransferase activity"/>
    <property type="evidence" value="ECO:0007669"/>
    <property type="project" value="InterPro"/>
</dbReference>
<evidence type="ECO:0000256" key="2">
    <source>
        <dbReference type="ARBA" id="ARBA00022676"/>
    </source>
</evidence>
<dbReference type="Gene3D" id="3.40.50.2000">
    <property type="entry name" value="Glycogen Phosphorylase B"/>
    <property type="match status" value="5"/>
</dbReference>
<evidence type="ECO:0000256" key="5">
    <source>
        <dbReference type="SAM" id="SignalP"/>
    </source>
</evidence>
<keyword evidence="5" id="KW-0732">Signal</keyword>
<dbReference type="CDD" id="cd03784">
    <property type="entry name" value="GT1_Gtf-like"/>
    <property type="match status" value="3"/>
</dbReference>